<keyword evidence="3" id="KW-0547">Nucleotide-binding</keyword>
<dbReference type="PROSITE" id="PS50862">
    <property type="entry name" value="AA_TRNA_LIGASE_II"/>
    <property type="match status" value="1"/>
</dbReference>
<dbReference type="InterPro" id="IPR004115">
    <property type="entry name" value="GAD-like_sf"/>
</dbReference>
<gene>
    <name evidence="8" type="ORF">LCGC14_2213470</name>
</gene>
<dbReference type="SUPFAM" id="SSF50249">
    <property type="entry name" value="Nucleic acid-binding proteins"/>
    <property type="match status" value="1"/>
</dbReference>
<dbReference type="InterPro" id="IPR012340">
    <property type="entry name" value="NA-bd_OB-fold"/>
</dbReference>
<comment type="similarity">
    <text evidence="1">Belongs to the class-II aminoacyl-tRNA synthetase family. Type 1 subfamily.</text>
</comment>
<dbReference type="Gene3D" id="2.40.50.140">
    <property type="entry name" value="Nucleic acid-binding proteins"/>
    <property type="match status" value="1"/>
</dbReference>
<dbReference type="InterPro" id="IPR029351">
    <property type="entry name" value="GAD_dom"/>
</dbReference>
<evidence type="ECO:0000313" key="8">
    <source>
        <dbReference type="EMBL" id="KKL59622.1"/>
    </source>
</evidence>
<keyword evidence="5" id="KW-0648">Protein biosynthesis</keyword>
<dbReference type="GO" id="GO:0004815">
    <property type="term" value="F:aspartate-tRNA ligase activity"/>
    <property type="evidence" value="ECO:0007669"/>
    <property type="project" value="TreeGrafter"/>
</dbReference>
<name>A0A0F9G8N8_9ZZZZ</name>
<dbReference type="InterPro" id="IPR045864">
    <property type="entry name" value="aa-tRNA-synth_II/BPL/LPL"/>
</dbReference>
<dbReference type="InterPro" id="IPR047089">
    <property type="entry name" value="Asp-tRNA-ligase_1_N"/>
</dbReference>
<dbReference type="NCBIfam" id="NF001750">
    <property type="entry name" value="PRK00476.1"/>
    <property type="match status" value="1"/>
</dbReference>
<proteinExistence type="inferred from homology"/>
<comment type="caution">
    <text evidence="8">The sequence shown here is derived from an EMBL/GenBank/DDBJ whole genome shotgun (WGS) entry which is preliminary data.</text>
</comment>
<keyword evidence="6" id="KW-0030">Aminoacyl-tRNA synthetase</keyword>
<dbReference type="AlphaFoldDB" id="A0A0F9G8N8"/>
<dbReference type="GO" id="GO:0005737">
    <property type="term" value="C:cytoplasm"/>
    <property type="evidence" value="ECO:0007669"/>
    <property type="project" value="InterPro"/>
</dbReference>
<keyword evidence="2" id="KW-0436">Ligase</keyword>
<dbReference type="InterPro" id="IPR004364">
    <property type="entry name" value="Aa-tRNA-synt_II"/>
</dbReference>
<dbReference type="Pfam" id="PF00152">
    <property type="entry name" value="tRNA-synt_2"/>
    <property type="match status" value="1"/>
</dbReference>
<dbReference type="InterPro" id="IPR004524">
    <property type="entry name" value="Asp-tRNA-ligase_1"/>
</dbReference>
<dbReference type="EMBL" id="LAZR01029423">
    <property type="protein sequence ID" value="KKL59622.1"/>
    <property type="molecule type" value="Genomic_DNA"/>
</dbReference>
<dbReference type="InterPro" id="IPR002312">
    <property type="entry name" value="Asp/Asn-tRNA-synth_IIb"/>
</dbReference>
<dbReference type="SUPFAM" id="SSF55681">
    <property type="entry name" value="Class II aaRS and biotin synthetases"/>
    <property type="match status" value="1"/>
</dbReference>
<dbReference type="SUPFAM" id="SSF55261">
    <property type="entry name" value="GAD domain-like"/>
    <property type="match status" value="1"/>
</dbReference>
<dbReference type="GO" id="GO:0006422">
    <property type="term" value="P:aspartyl-tRNA aminoacylation"/>
    <property type="evidence" value="ECO:0007669"/>
    <property type="project" value="TreeGrafter"/>
</dbReference>
<reference evidence="8" key="1">
    <citation type="journal article" date="2015" name="Nature">
        <title>Complex archaea that bridge the gap between prokaryotes and eukaryotes.</title>
        <authorList>
            <person name="Spang A."/>
            <person name="Saw J.H."/>
            <person name="Jorgensen S.L."/>
            <person name="Zaremba-Niedzwiedzka K."/>
            <person name="Martijn J."/>
            <person name="Lind A.E."/>
            <person name="van Eijk R."/>
            <person name="Schleper C."/>
            <person name="Guy L."/>
            <person name="Ettema T.J."/>
        </authorList>
    </citation>
    <scope>NUCLEOTIDE SEQUENCE</scope>
</reference>
<dbReference type="NCBIfam" id="TIGR00459">
    <property type="entry name" value="aspS_bact"/>
    <property type="match status" value="1"/>
</dbReference>
<evidence type="ECO:0000256" key="1">
    <source>
        <dbReference type="ARBA" id="ARBA00006303"/>
    </source>
</evidence>
<dbReference type="Gene3D" id="3.30.930.10">
    <property type="entry name" value="Bira Bifunctional Protein, Domain 2"/>
    <property type="match status" value="1"/>
</dbReference>
<evidence type="ECO:0000259" key="7">
    <source>
        <dbReference type="PROSITE" id="PS50862"/>
    </source>
</evidence>
<dbReference type="PANTHER" id="PTHR22594">
    <property type="entry name" value="ASPARTYL/LYSYL-TRNA SYNTHETASE"/>
    <property type="match status" value="1"/>
</dbReference>
<evidence type="ECO:0000256" key="5">
    <source>
        <dbReference type="ARBA" id="ARBA00022917"/>
    </source>
</evidence>
<feature type="domain" description="Aminoacyl-transfer RNA synthetases class-II family profile" evidence="7">
    <location>
        <begin position="144"/>
        <end position="298"/>
    </location>
</feature>
<evidence type="ECO:0000256" key="4">
    <source>
        <dbReference type="ARBA" id="ARBA00022840"/>
    </source>
</evidence>
<protein>
    <recommendedName>
        <fullName evidence="7">Aminoacyl-transfer RNA synthetases class-II family profile domain-containing protein</fullName>
    </recommendedName>
</protein>
<dbReference type="Pfam" id="PF01336">
    <property type="entry name" value="tRNA_anti-codon"/>
    <property type="match status" value="1"/>
</dbReference>
<accession>A0A0F9G8N8</accession>
<dbReference type="CDD" id="cd04317">
    <property type="entry name" value="EcAspRS_like_N"/>
    <property type="match status" value="1"/>
</dbReference>
<organism evidence="8">
    <name type="scientific">marine sediment metagenome</name>
    <dbReference type="NCBI Taxonomy" id="412755"/>
    <lineage>
        <taxon>unclassified sequences</taxon>
        <taxon>metagenomes</taxon>
        <taxon>ecological metagenomes</taxon>
    </lineage>
</organism>
<sequence length="416" mass="46115">MHAYRSHTCADLDKTNVGDTVRLAGWVHRVRDHGGVLFIDLRDHYGITQVLCDSDSPAFAELEKVRSEWCIRIDGSVKARDEGLINPKIPTGEIEVIADDLVVLNRSQTVPFEPDSEEAAKVSEETRLRYRYIDLRRASMARNLRLRHAICQAMRRVLDGMGFTEVETPFLTKSTPEGARDFLVPSRLQLGDFYALPQSPQLFKQILMVAGLDKYYQIVRCFRDEDLRADRQPEFTQLDVEMSFATEVDVMAMTDAVFREICQVAGKGFPEEVPTIPYAQAMDRYGIDCPDMRFEMLLSDVSDIVAGSDFKVFSGAIERGGVVKGLCAPGGAKFTRKEIDQYTAHAGDFGAKGLAWCKLEADGFVGGVAKFLDASTQSSLRERFGAADGDILMFVADAPEGANKALAALRSKLGAD</sequence>
<dbReference type="InterPro" id="IPR004365">
    <property type="entry name" value="NA-bd_OB_tRNA"/>
</dbReference>
<dbReference type="PANTHER" id="PTHR22594:SF5">
    <property type="entry name" value="ASPARTATE--TRNA LIGASE, MITOCHONDRIAL"/>
    <property type="match status" value="1"/>
</dbReference>
<dbReference type="Gene3D" id="3.30.1360.30">
    <property type="entry name" value="GAD-like domain"/>
    <property type="match status" value="1"/>
</dbReference>
<dbReference type="GO" id="GO:0005524">
    <property type="term" value="F:ATP binding"/>
    <property type="evidence" value="ECO:0007669"/>
    <property type="project" value="UniProtKB-KW"/>
</dbReference>
<evidence type="ECO:0000256" key="3">
    <source>
        <dbReference type="ARBA" id="ARBA00022741"/>
    </source>
</evidence>
<dbReference type="Pfam" id="PF02938">
    <property type="entry name" value="GAD"/>
    <property type="match status" value="1"/>
</dbReference>
<dbReference type="InterPro" id="IPR006195">
    <property type="entry name" value="aa-tRNA-synth_II"/>
</dbReference>
<keyword evidence="4" id="KW-0067">ATP-binding</keyword>
<feature type="non-terminal residue" evidence="8">
    <location>
        <position position="416"/>
    </location>
</feature>
<dbReference type="PRINTS" id="PR01042">
    <property type="entry name" value="TRNASYNTHASP"/>
</dbReference>
<evidence type="ECO:0000256" key="2">
    <source>
        <dbReference type="ARBA" id="ARBA00022598"/>
    </source>
</evidence>
<evidence type="ECO:0000256" key="6">
    <source>
        <dbReference type="ARBA" id="ARBA00023146"/>
    </source>
</evidence>
<dbReference type="GO" id="GO:0003676">
    <property type="term" value="F:nucleic acid binding"/>
    <property type="evidence" value="ECO:0007669"/>
    <property type="project" value="InterPro"/>
</dbReference>